<geneLocation type="plasmid" evidence="2 3">
    <name>pJCM12687</name>
</geneLocation>
<sequence length="177" mass="18943">MISAPPRRRLMQPYSATLRLSLSRRTKIATSLVGGALGLVAVGVAAPASAYHGGCYVDNYGNCSYAPLSLATEEHSPADRAAWGTTPDQHFAYFVTHDDDAPGFVIMDFPSLKGQALWGCQEETNGMRSLDVVHALERAGGYTFDQANNIHAAAVTIYCPWNAHLPPPSMPTAPAPE</sequence>
<dbReference type="Proteomes" id="UP000467379">
    <property type="component" value="Plasmid pJCM12687"/>
</dbReference>
<dbReference type="InterPro" id="IPR006311">
    <property type="entry name" value="TAT_signal"/>
</dbReference>
<keyword evidence="3" id="KW-1185">Reference proteome</keyword>
<reference evidence="2 3" key="1">
    <citation type="journal article" date="2019" name="Emerg. Microbes Infect.">
        <title>Comprehensive subspecies identification of 175 nontuberculous mycobacteria species based on 7547 genomic profiles.</title>
        <authorList>
            <person name="Matsumoto Y."/>
            <person name="Kinjo T."/>
            <person name="Motooka D."/>
            <person name="Nabeya D."/>
            <person name="Jung N."/>
            <person name="Uechi K."/>
            <person name="Horii T."/>
            <person name="Iida T."/>
            <person name="Fujita J."/>
            <person name="Nakamura S."/>
        </authorList>
    </citation>
    <scope>NUCLEOTIDE SEQUENCE [LARGE SCALE GENOMIC DNA]</scope>
    <source>
        <strain evidence="2 3">JCM 12687</strain>
        <plasmid evidence="2">pJCM12687</plasmid>
    </source>
</reference>
<evidence type="ECO:0000313" key="2">
    <source>
        <dbReference type="EMBL" id="BBZ14911.1"/>
    </source>
</evidence>
<gene>
    <name evidence="2" type="ORF">MBRA_51060</name>
</gene>
<feature type="domain" description="DUF732" evidence="1">
    <location>
        <begin position="115"/>
        <end position="160"/>
    </location>
</feature>
<name>A0ABM7KV84_9MYCO</name>
<dbReference type="PROSITE" id="PS51318">
    <property type="entry name" value="TAT"/>
    <property type="match status" value="1"/>
</dbReference>
<evidence type="ECO:0000313" key="3">
    <source>
        <dbReference type="Proteomes" id="UP000467379"/>
    </source>
</evidence>
<accession>A0ABM7KV84</accession>
<dbReference type="EMBL" id="AP022607">
    <property type="protein sequence ID" value="BBZ14911.1"/>
    <property type="molecule type" value="Genomic_DNA"/>
</dbReference>
<organism evidence="2 3">
    <name type="scientific">Mycobacterium branderi</name>
    <dbReference type="NCBI Taxonomy" id="43348"/>
    <lineage>
        <taxon>Bacteria</taxon>
        <taxon>Bacillati</taxon>
        <taxon>Actinomycetota</taxon>
        <taxon>Actinomycetes</taxon>
        <taxon>Mycobacteriales</taxon>
        <taxon>Mycobacteriaceae</taxon>
        <taxon>Mycobacterium</taxon>
    </lineage>
</organism>
<dbReference type="InterPro" id="IPR007969">
    <property type="entry name" value="DUF732"/>
</dbReference>
<keyword evidence="2" id="KW-0614">Plasmid</keyword>
<proteinExistence type="predicted"/>
<protein>
    <recommendedName>
        <fullName evidence="1">DUF732 domain-containing protein</fullName>
    </recommendedName>
</protein>
<evidence type="ECO:0000259" key="1">
    <source>
        <dbReference type="Pfam" id="PF05305"/>
    </source>
</evidence>
<dbReference type="Pfam" id="PF05305">
    <property type="entry name" value="DUF732"/>
    <property type="match status" value="1"/>
</dbReference>